<dbReference type="InterPro" id="IPR024344">
    <property type="entry name" value="MDMPI_metal-binding"/>
</dbReference>
<proteinExistence type="predicted"/>
<gene>
    <name evidence="2" type="ORF">AWW66_05930</name>
</gene>
<dbReference type="Proteomes" id="UP000070620">
    <property type="component" value="Unassembled WGS sequence"/>
</dbReference>
<dbReference type="EMBL" id="LRQV01000012">
    <property type="protein sequence ID" value="KXK62870.1"/>
    <property type="molecule type" value="Genomic_DNA"/>
</dbReference>
<dbReference type="RefSeq" id="WP_067360882.1">
    <property type="nucleotide sequence ID" value="NZ_JBIUBN010000005.1"/>
</dbReference>
<dbReference type="NCBIfam" id="TIGR03086">
    <property type="entry name" value="TIGR03086 family metal-binding protein"/>
    <property type="match status" value="1"/>
</dbReference>
<dbReference type="NCBIfam" id="TIGR03083">
    <property type="entry name" value="maleylpyruvate isomerase family mycothiol-dependent enzyme"/>
    <property type="match status" value="1"/>
</dbReference>
<dbReference type="Pfam" id="PF11716">
    <property type="entry name" value="MDMPI_N"/>
    <property type="match status" value="1"/>
</dbReference>
<dbReference type="InterPro" id="IPR017517">
    <property type="entry name" value="Maleyloyr_isom"/>
</dbReference>
<protein>
    <recommendedName>
        <fullName evidence="1">Mycothiol-dependent maleylpyruvate isomerase metal-binding domain-containing protein</fullName>
    </recommendedName>
</protein>
<accession>A0A136PWL1</accession>
<dbReference type="InterPro" id="IPR034660">
    <property type="entry name" value="DinB/YfiT-like"/>
</dbReference>
<evidence type="ECO:0000259" key="1">
    <source>
        <dbReference type="Pfam" id="PF11716"/>
    </source>
</evidence>
<evidence type="ECO:0000313" key="2">
    <source>
        <dbReference type="EMBL" id="KXK62870.1"/>
    </source>
</evidence>
<dbReference type="AlphaFoldDB" id="A0A136PWL1"/>
<dbReference type="SUPFAM" id="SSF109854">
    <property type="entry name" value="DinB/YfiT-like putative metalloenzymes"/>
    <property type="match status" value="1"/>
</dbReference>
<comment type="caution">
    <text evidence="2">The sequence shown here is derived from an EMBL/GenBank/DDBJ whole genome shotgun (WGS) entry which is preliminary data.</text>
</comment>
<organism evidence="2 3">
    <name type="scientific">Micromonospora rosaria</name>
    <dbReference type="NCBI Taxonomy" id="47874"/>
    <lineage>
        <taxon>Bacteria</taxon>
        <taxon>Bacillati</taxon>
        <taxon>Actinomycetota</taxon>
        <taxon>Actinomycetes</taxon>
        <taxon>Micromonosporales</taxon>
        <taxon>Micromonosporaceae</taxon>
        <taxon>Micromonospora</taxon>
    </lineage>
</organism>
<name>A0A136PWL1_9ACTN</name>
<feature type="domain" description="Mycothiol-dependent maleylpyruvate isomerase metal-binding" evidence="1">
    <location>
        <begin position="18"/>
        <end position="126"/>
    </location>
</feature>
<dbReference type="InterPro" id="IPR017520">
    <property type="entry name" value="CHP03086"/>
</dbReference>
<sequence length="198" mass="21130">MTTKTSELLSMAAPPTVAVVRGIADDQLDLPTPCAEFRVRDLLNHLFEVVVNFQALALRQPVEWAEKPEFLTGDWRERFEVEVSRVAQAWSDPAALEGTSPTMGMPQETVGGMVLLDLVVHGWDLATATGQVYQPALETLPPALALTERLAPQGRQYGVFGDAVETAPDASELDRLLGLAGRPAGATPAADSPAEGVG</sequence>
<evidence type="ECO:0000313" key="3">
    <source>
        <dbReference type="Proteomes" id="UP000070620"/>
    </source>
</evidence>
<reference evidence="2 3" key="1">
    <citation type="submission" date="2016-01" db="EMBL/GenBank/DDBJ databases">
        <title>Whole genome sequence and analysis of Micromonospora rosaria DSM 803, which can produce antibacterial substance rosamicin.</title>
        <authorList>
            <person name="Yang H."/>
            <person name="He X."/>
            <person name="Zhu D."/>
        </authorList>
    </citation>
    <scope>NUCLEOTIDE SEQUENCE [LARGE SCALE GENOMIC DNA]</scope>
    <source>
        <strain evidence="2 3">DSM 803</strain>
    </source>
</reference>
<keyword evidence="3" id="KW-1185">Reference proteome</keyword>
<dbReference type="GO" id="GO:0046872">
    <property type="term" value="F:metal ion binding"/>
    <property type="evidence" value="ECO:0007669"/>
    <property type="project" value="InterPro"/>
</dbReference>
<dbReference type="OrthoDB" id="5185819at2"/>